<accession>A0ABR2B632</accession>
<gene>
    <name evidence="1" type="ORF">V6N12_046145</name>
</gene>
<proteinExistence type="predicted"/>
<sequence length="80" mass="8762">MEKNSNAKDATEKGVQSLKLHDALENVTKDKGLSGAAISIAYHVNLQQDDVKPQGNDDCLGGTCITQICLVYYSLVERYM</sequence>
<protein>
    <submittedName>
        <fullName evidence="1">Uncharacterized protein</fullName>
    </submittedName>
</protein>
<reference evidence="1 2" key="1">
    <citation type="journal article" date="2024" name="G3 (Bethesda)">
        <title>Genome assembly of Hibiscus sabdariffa L. provides insights into metabolisms of medicinal natural products.</title>
        <authorList>
            <person name="Kim T."/>
        </authorList>
    </citation>
    <scope>NUCLEOTIDE SEQUENCE [LARGE SCALE GENOMIC DNA]</scope>
    <source>
        <strain evidence="1">TK-2024</strain>
        <tissue evidence="1">Old leaves</tissue>
    </source>
</reference>
<organism evidence="1 2">
    <name type="scientific">Hibiscus sabdariffa</name>
    <name type="common">roselle</name>
    <dbReference type="NCBI Taxonomy" id="183260"/>
    <lineage>
        <taxon>Eukaryota</taxon>
        <taxon>Viridiplantae</taxon>
        <taxon>Streptophyta</taxon>
        <taxon>Embryophyta</taxon>
        <taxon>Tracheophyta</taxon>
        <taxon>Spermatophyta</taxon>
        <taxon>Magnoliopsida</taxon>
        <taxon>eudicotyledons</taxon>
        <taxon>Gunneridae</taxon>
        <taxon>Pentapetalae</taxon>
        <taxon>rosids</taxon>
        <taxon>malvids</taxon>
        <taxon>Malvales</taxon>
        <taxon>Malvaceae</taxon>
        <taxon>Malvoideae</taxon>
        <taxon>Hibiscus</taxon>
    </lineage>
</organism>
<keyword evidence="2" id="KW-1185">Reference proteome</keyword>
<dbReference type="Proteomes" id="UP001472677">
    <property type="component" value="Unassembled WGS sequence"/>
</dbReference>
<evidence type="ECO:0000313" key="1">
    <source>
        <dbReference type="EMBL" id="KAK8502359.1"/>
    </source>
</evidence>
<evidence type="ECO:0000313" key="2">
    <source>
        <dbReference type="Proteomes" id="UP001472677"/>
    </source>
</evidence>
<dbReference type="EMBL" id="JBBPBM010000170">
    <property type="protein sequence ID" value="KAK8502359.1"/>
    <property type="molecule type" value="Genomic_DNA"/>
</dbReference>
<name>A0ABR2B632_9ROSI</name>
<comment type="caution">
    <text evidence="1">The sequence shown here is derived from an EMBL/GenBank/DDBJ whole genome shotgun (WGS) entry which is preliminary data.</text>
</comment>